<name>A0A8J6PQG0_9FLAO</name>
<comment type="caution">
    <text evidence="1">The sequence shown here is derived from an EMBL/GenBank/DDBJ whole genome shotgun (WGS) entry which is preliminary data.</text>
</comment>
<dbReference type="AlphaFoldDB" id="A0A8J6PQG0"/>
<reference evidence="1 2" key="1">
    <citation type="journal article" date="2018" name="J. Microbiol.">
        <title>Aestuariibaculum marinum sp. nov., a marine bacterium isolated from seawater in South Korea.</title>
        <authorList>
            <person name="Choi J."/>
            <person name="Lee D."/>
            <person name="Jang J.H."/>
            <person name="Cha S."/>
            <person name="Seo T."/>
        </authorList>
    </citation>
    <scope>NUCLEOTIDE SEQUENCE [LARGE SCALE GENOMIC DNA]</scope>
    <source>
        <strain evidence="1 2">IP7</strain>
    </source>
</reference>
<evidence type="ECO:0000313" key="1">
    <source>
        <dbReference type="EMBL" id="MBD0822592.1"/>
    </source>
</evidence>
<organism evidence="1 2">
    <name type="scientific">Aestuariibaculum marinum</name>
    <dbReference type="NCBI Taxonomy" id="2683592"/>
    <lineage>
        <taxon>Bacteria</taxon>
        <taxon>Pseudomonadati</taxon>
        <taxon>Bacteroidota</taxon>
        <taxon>Flavobacteriia</taxon>
        <taxon>Flavobacteriales</taxon>
        <taxon>Flavobacteriaceae</taxon>
    </lineage>
</organism>
<dbReference type="EMBL" id="JACVXD010000001">
    <property type="protein sequence ID" value="MBD0822592.1"/>
    <property type="molecule type" value="Genomic_DNA"/>
</dbReference>
<sequence>MKNLFLLLLALSVLTACNDKPQRYFETSQEIDILKSGIKAYETQDWTAWRANFADTAKIHHNTIKGLSPEDNMANLQSMVANFASYGFQDKGSFSEMVIDKDAETWVNYWGIWNGVVMASEEKVTVPVHLTARFIGDKIVEEYVYYDSAPISKALEAAKAMSNAKTPAEEVEMTNE</sequence>
<dbReference type="RefSeq" id="WP_188221910.1">
    <property type="nucleotide sequence ID" value="NZ_JACVXD010000001.1"/>
</dbReference>
<dbReference type="SUPFAM" id="SSF54427">
    <property type="entry name" value="NTF2-like"/>
    <property type="match status" value="1"/>
</dbReference>
<evidence type="ECO:0000313" key="2">
    <source>
        <dbReference type="Proteomes" id="UP000621516"/>
    </source>
</evidence>
<gene>
    <name evidence="1" type="ORF">ICJ85_01040</name>
</gene>
<proteinExistence type="predicted"/>
<dbReference type="PROSITE" id="PS51257">
    <property type="entry name" value="PROKAR_LIPOPROTEIN"/>
    <property type="match status" value="1"/>
</dbReference>
<dbReference type="Proteomes" id="UP000621516">
    <property type="component" value="Unassembled WGS sequence"/>
</dbReference>
<protein>
    <submittedName>
        <fullName evidence="1">Nuclear transport factor 2 family protein</fullName>
    </submittedName>
</protein>
<dbReference type="Gene3D" id="3.10.450.50">
    <property type="match status" value="1"/>
</dbReference>
<keyword evidence="2" id="KW-1185">Reference proteome</keyword>
<accession>A0A8J6PQG0</accession>
<dbReference type="InterPro" id="IPR032710">
    <property type="entry name" value="NTF2-like_dom_sf"/>
</dbReference>